<gene>
    <name evidence="1" type="ORF">J2S66_001944</name>
</gene>
<comment type="caution">
    <text evidence="1">The sequence shown here is derived from an EMBL/GenBank/DDBJ whole genome shotgun (WGS) entry which is preliminary data.</text>
</comment>
<name>A0ABU1PSE6_9PSEU</name>
<protein>
    <submittedName>
        <fullName evidence="1">Uncharacterized protein</fullName>
    </submittedName>
</protein>
<keyword evidence="2" id="KW-1185">Reference proteome</keyword>
<proteinExistence type="predicted"/>
<organism evidence="1 2">
    <name type="scientific">Saccharothrix longispora</name>
    <dbReference type="NCBI Taxonomy" id="33920"/>
    <lineage>
        <taxon>Bacteria</taxon>
        <taxon>Bacillati</taxon>
        <taxon>Actinomycetota</taxon>
        <taxon>Actinomycetes</taxon>
        <taxon>Pseudonocardiales</taxon>
        <taxon>Pseudonocardiaceae</taxon>
        <taxon>Saccharothrix</taxon>
    </lineage>
</organism>
<dbReference type="RefSeq" id="WP_310306374.1">
    <property type="nucleotide sequence ID" value="NZ_BAAAXB010000001.1"/>
</dbReference>
<dbReference type="EMBL" id="JAVDSG010000001">
    <property type="protein sequence ID" value="MDR6593560.1"/>
    <property type="molecule type" value="Genomic_DNA"/>
</dbReference>
<reference evidence="1 2" key="1">
    <citation type="submission" date="2023-07" db="EMBL/GenBank/DDBJ databases">
        <title>Sequencing the genomes of 1000 actinobacteria strains.</title>
        <authorList>
            <person name="Klenk H.-P."/>
        </authorList>
    </citation>
    <scope>NUCLEOTIDE SEQUENCE [LARGE SCALE GENOMIC DNA]</scope>
    <source>
        <strain evidence="1 2">DSM 43749</strain>
    </source>
</reference>
<accession>A0ABU1PSE6</accession>
<evidence type="ECO:0000313" key="2">
    <source>
        <dbReference type="Proteomes" id="UP001268819"/>
    </source>
</evidence>
<sequence>MGSDLVVVLDLHDGRRVFLKGVRGRSPRMRWLRTEATADP</sequence>
<evidence type="ECO:0000313" key="1">
    <source>
        <dbReference type="EMBL" id="MDR6593560.1"/>
    </source>
</evidence>
<dbReference type="Proteomes" id="UP001268819">
    <property type="component" value="Unassembled WGS sequence"/>
</dbReference>